<name>A0ABS5QJK8_9BACT</name>
<organism evidence="3 4">
    <name type="scientific">Candidatus Vampirococcus lugosii</name>
    <dbReference type="NCBI Taxonomy" id="2789015"/>
    <lineage>
        <taxon>Bacteria</taxon>
        <taxon>Candidatus Absconditibacteriota</taxon>
        <taxon>Vampirococcus</taxon>
    </lineage>
</organism>
<dbReference type="CDD" id="cd01131">
    <property type="entry name" value="PilT"/>
    <property type="match status" value="1"/>
</dbReference>
<dbReference type="PANTHER" id="PTHR30486">
    <property type="entry name" value="TWITCHING MOTILITY PROTEIN PILT"/>
    <property type="match status" value="1"/>
</dbReference>
<dbReference type="SMART" id="SM00382">
    <property type="entry name" value="AAA"/>
    <property type="match status" value="1"/>
</dbReference>
<dbReference type="InterPro" id="IPR003593">
    <property type="entry name" value="AAA+_ATPase"/>
</dbReference>
<accession>A0ABS5QJK8</accession>
<dbReference type="NCBIfam" id="TIGR01420">
    <property type="entry name" value="pilT_fam"/>
    <property type="match status" value="1"/>
</dbReference>
<dbReference type="Proteomes" id="UP000680365">
    <property type="component" value="Unassembled WGS sequence"/>
</dbReference>
<dbReference type="SUPFAM" id="SSF52540">
    <property type="entry name" value="P-loop containing nucleoside triphosphate hydrolases"/>
    <property type="match status" value="1"/>
</dbReference>
<comment type="caution">
    <text evidence="3">The sequence shown here is derived from an EMBL/GenBank/DDBJ whole genome shotgun (WGS) entry which is preliminary data.</text>
</comment>
<dbReference type="InterPro" id="IPR001482">
    <property type="entry name" value="T2SS/T4SS_dom"/>
</dbReference>
<dbReference type="EMBL" id="JAEDAM010000001">
    <property type="protein sequence ID" value="MBS8121460.1"/>
    <property type="molecule type" value="Genomic_DNA"/>
</dbReference>
<dbReference type="Gene3D" id="3.40.50.300">
    <property type="entry name" value="P-loop containing nucleotide triphosphate hydrolases"/>
    <property type="match status" value="1"/>
</dbReference>
<dbReference type="Pfam" id="PF00437">
    <property type="entry name" value="T2SSE"/>
    <property type="match status" value="1"/>
</dbReference>
<dbReference type="Gene3D" id="3.30.450.90">
    <property type="match status" value="1"/>
</dbReference>
<evidence type="ECO:0000313" key="3">
    <source>
        <dbReference type="EMBL" id="MBS8121460.1"/>
    </source>
</evidence>
<sequence>MGGNNKTLEQIIKNSEEYKNYLLEMMIENGASDMYLSADNPPAFRIMDTVYKINQLPVLDPTQLTDIAYYMMDEYEGEIFRERLDMDLGISHNGKRFRVNISKQQKTIMIVIRLLAGNIPSIKDLGLPNIFRELVTKTSGIILVAGPTGSGKSTTLASMIDEVNANYKKHIITIEDPIEYVFEQKKSLIEQKQLGSDILSFARGLKSALRQKPDVILFGEMRDLDSIQNAITLAETGHLVLSTIHSKSSAQTISKIIDIFPADQQNQVRMQVSDTIVAVISQRLMKKKGGKGMVAAHEIMLNNSAISNLIRDNQIKQINNVIQTSKGSGMQLLEEKLIDLLEYGKIDFSTAIAFSNDPDFIRSEVKSRGIIVY</sequence>
<evidence type="ECO:0000313" key="4">
    <source>
        <dbReference type="Proteomes" id="UP000680365"/>
    </source>
</evidence>
<dbReference type="RefSeq" id="WP_213347996.1">
    <property type="nucleotide sequence ID" value="NZ_JAEDAM010000001.1"/>
</dbReference>
<evidence type="ECO:0000256" key="1">
    <source>
        <dbReference type="ARBA" id="ARBA00006611"/>
    </source>
</evidence>
<gene>
    <name evidence="3" type="ORF">VAMP_2n470</name>
</gene>
<comment type="similarity">
    <text evidence="1">Belongs to the GSP E family.</text>
</comment>
<protein>
    <submittedName>
        <fullName evidence="3">Tfp pilus assembly protein PilT, pilus retraction ATPase</fullName>
    </submittedName>
</protein>
<dbReference type="InterPro" id="IPR006321">
    <property type="entry name" value="PilT/PilU"/>
</dbReference>
<dbReference type="InterPro" id="IPR050921">
    <property type="entry name" value="T4SS_GSP_E_ATPase"/>
</dbReference>
<keyword evidence="4" id="KW-1185">Reference proteome</keyword>
<dbReference type="InterPro" id="IPR027417">
    <property type="entry name" value="P-loop_NTPase"/>
</dbReference>
<reference evidence="3 4" key="1">
    <citation type="journal article" date="2021" name="Nat. Commun.">
        <title>Reductive evolution and unique predatory mode in the CPR bacterium Vampirococcus lugosii.</title>
        <authorList>
            <person name="Moreira D."/>
            <person name="Zivanovic Y."/>
            <person name="Lopez-Archilla A.I."/>
            <person name="Iniesto M."/>
            <person name="Lopez-Garcia P."/>
        </authorList>
    </citation>
    <scope>NUCLEOTIDE SEQUENCE [LARGE SCALE GENOMIC DNA]</scope>
    <source>
        <strain evidence="3">Chiprana</strain>
    </source>
</reference>
<feature type="domain" description="AAA+ ATPase" evidence="2">
    <location>
        <begin position="138"/>
        <end position="263"/>
    </location>
</feature>
<evidence type="ECO:0000259" key="2">
    <source>
        <dbReference type="SMART" id="SM00382"/>
    </source>
</evidence>
<proteinExistence type="inferred from homology"/>